<comment type="function">
    <text evidence="2">Hydrolyzes RNA 2',3'-cyclic phosphodiester to an RNA 2'-phosphomonoester.</text>
</comment>
<comment type="catalytic activity">
    <reaction evidence="2">
        <text>a 3'-end 2',3'-cyclophospho-ribonucleotide-RNA + H2O = a 3'-end 2'-phospho-ribonucleotide-RNA + H(+)</text>
        <dbReference type="Rhea" id="RHEA:11828"/>
        <dbReference type="Rhea" id="RHEA-COMP:10464"/>
        <dbReference type="Rhea" id="RHEA-COMP:17353"/>
        <dbReference type="ChEBI" id="CHEBI:15377"/>
        <dbReference type="ChEBI" id="CHEBI:15378"/>
        <dbReference type="ChEBI" id="CHEBI:83064"/>
        <dbReference type="ChEBI" id="CHEBI:173113"/>
        <dbReference type="EC" id="3.1.4.58"/>
    </reaction>
</comment>
<dbReference type="InterPro" id="IPR004175">
    <property type="entry name" value="RNA_CPDase"/>
</dbReference>
<gene>
    <name evidence="3" type="ORF">BJ095_102306</name>
</gene>
<evidence type="ECO:0000256" key="1">
    <source>
        <dbReference type="ARBA" id="ARBA00022801"/>
    </source>
</evidence>
<comment type="similarity">
    <text evidence="2">Belongs to the 2H phosphoesterase superfamily. ThpR family.</text>
</comment>
<organism evidence="3 4">
    <name type="scientific">Ureibacillus chungkukjangi</name>
    <dbReference type="NCBI Taxonomy" id="1202712"/>
    <lineage>
        <taxon>Bacteria</taxon>
        <taxon>Bacillati</taxon>
        <taxon>Bacillota</taxon>
        <taxon>Bacilli</taxon>
        <taxon>Bacillales</taxon>
        <taxon>Caryophanaceae</taxon>
        <taxon>Ureibacillus</taxon>
    </lineage>
</organism>
<name>A0A318TX96_9BACL</name>
<evidence type="ECO:0000256" key="2">
    <source>
        <dbReference type="HAMAP-Rule" id="MF_01940"/>
    </source>
</evidence>
<proteinExistence type="inferred from homology"/>
<sequence>MVVRFLKEWKTLSKHHYFLAAKLPKEVKEFLKEWVEANKIDFPFARWVHHEDFHITLAFLGFAEENMKQEVIETMAQVLINENPLTLTLNKIGTFGPHKKPRIFWADVEQSEELNEVQKKVYRQCTNIGFQLDKKPFRPHITLARKWQGEEDFDIATLTNFDERLSFTIDEVILYETHLDRTPKYYEYARFSLGEGL</sequence>
<keyword evidence="4" id="KW-1185">Reference proteome</keyword>
<dbReference type="OrthoDB" id="9789350at2"/>
<reference evidence="3 4" key="1">
    <citation type="submission" date="2018-06" db="EMBL/GenBank/DDBJ databases">
        <title>Genomic Encyclopedia of Archaeal and Bacterial Type Strains, Phase II (KMG-II): from individual species to whole genera.</title>
        <authorList>
            <person name="Goeker M."/>
        </authorList>
    </citation>
    <scope>NUCLEOTIDE SEQUENCE [LARGE SCALE GENOMIC DNA]</scope>
    <source>
        <strain evidence="3 4">KACC 16626</strain>
    </source>
</reference>
<dbReference type="Pfam" id="PF13563">
    <property type="entry name" value="2_5_RNA_ligase2"/>
    <property type="match status" value="1"/>
</dbReference>
<dbReference type="SUPFAM" id="SSF55144">
    <property type="entry name" value="LigT-like"/>
    <property type="match status" value="1"/>
</dbReference>
<keyword evidence="1 2" id="KW-0378">Hydrolase</keyword>
<keyword evidence="3" id="KW-0436">Ligase</keyword>
<dbReference type="GO" id="GO:0016874">
    <property type="term" value="F:ligase activity"/>
    <property type="evidence" value="ECO:0007669"/>
    <property type="project" value="UniProtKB-KW"/>
</dbReference>
<dbReference type="Gene3D" id="3.90.1140.10">
    <property type="entry name" value="Cyclic phosphodiesterase"/>
    <property type="match status" value="1"/>
</dbReference>
<accession>A0A318TX96</accession>
<feature type="short sequence motif" description="HXTX 1" evidence="2">
    <location>
        <begin position="54"/>
        <end position="57"/>
    </location>
</feature>
<dbReference type="PANTHER" id="PTHR35561:SF1">
    <property type="entry name" value="RNA 2',3'-CYCLIC PHOSPHODIESTERASE"/>
    <property type="match status" value="1"/>
</dbReference>
<dbReference type="PANTHER" id="PTHR35561">
    <property type="entry name" value="RNA 2',3'-CYCLIC PHOSPHODIESTERASE"/>
    <property type="match status" value="1"/>
</dbReference>
<dbReference type="GO" id="GO:0008664">
    <property type="term" value="F:RNA 2',3'-cyclic 3'-phosphodiesterase activity"/>
    <property type="evidence" value="ECO:0007669"/>
    <property type="project" value="UniProtKB-EC"/>
</dbReference>
<feature type="short sequence motif" description="HXTX 2" evidence="2">
    <location>
        <begin position="140"/>
        <end position="143"/>
    </location>
</feature>
<dbReference type="EC" id="3.1.4.58" evidence="2"/>
<dbReference type="Proteomes" id="UP000247416">
    <property type="component" value="Unassembled WGS sequence"/>
</dbReference>
<dbReference type="NCBIfam" id="TIGR02258">
    <property type="entry name" value="2_5_ligase"/>
    <property type="match status" value="1"/>
</dbReference>
<dbReference type="GO" id="GO:0004113">
    <property type="term" value="F:2',3'-cyclic-nucleotide 3'-phosphodiesterase activity"/>
    <property type="evidence" value="ECO:0007669"/>
    <property type="project" value="InterPro"/>
</dbReference>
<dbReference type="InterPro" id="IPR009097">
    <property type="entry name" value="Cyclic_Pdiesterase"/>
</dbReference>
<evidence type="ECO:0000313" key="4">
    <source>
        <dbReference type="Proteomes" id="UP000247416"/>
    </source>
</evidence>
<comment type="caution">
    <text evidence="3">The sequence shown here is derived from an EMBL/GenBank/DDBJ whole genome shotgun (WGS) entry which is preliminary data.</text>
</comment>
<dbReference type="HAMAP" id="MF_01940">
    <property type="entry name" value="RNA_CPDase"/>
    <property type="match status" value="1"/>
</dbReference>
<protein>
    <recommendedName>
        <fullName evidence="2">RNA 2',3'-cyclic phosphodiesterase</fullName>
        <shortName evidence="2">RNA 2',3'-CPDase</shortName>
        <ecNumber evidence="2">3.1.4.58</ecNumber>
    </recommendedName>
</protein>
<evidence type="ECO:0000313" key="3">
    <source>
        <dbReference type="EMBL" id="PYF08540.1"/>
    </source>
</evidence>
<dbReference type="AlphaFoldDB" id="A0A318TX96"/>
<feature type="active site" description="Proton donor" evidence="2">
    <location>
        <position position="54"/>
    </location>
</feature>
<feature type="active site" description="Proton acceptor" evidence="2">
    <location>
        <position position="140"/>
    </location>
</feature>
<dbReference type="EMBL" id="QJTJ01000002">
    <property type="protein sequence ID" value="PYF08540.1"/>
    <property type="molecule type" value="Genomic_DNA"/>
</dbReference>